<dbReference type="SUPFAM" id="SSF101941">
    <property type="entry name" value="NAC domain"/>
    <property type="match status" value="1"/>
</dbReference>
<reference evidence="8" key="6">
    <citation type="journal article" date="2008" name="Nucleic Acids Res.">
        <title>The Rice Annotation Project Database (RAP-DB): 2008 update.</title>
        <authorList>
            <consortium name="The Rice Annotation Project (RAP)"/>
            <person name="Tanaka T."/>
            <person name="Antonio B.A."/>
            <person name="Kikuchi S."/>
            <person name="Matsumoto T."/>
            <person name="Nagamura Y."/>
            <person name="Numa H."/>
            <person name="Sakai H."/>
            <person name="Wu J."/>
            <person name="Itoh T."/>
            <person name="Sasaki T."/>
            <person name="Aono R."/>
            <person name="Fujii Y."/>
            <person name="Habara T."/>
            <person name="Harada E."/>
            <person name="Kanno M."/>
            <person name="Kawahara Y."/>
            <person name="Kawashima H."/>
            <person name="Kubooka H."/>
            <person name="Matsuya A."/>
            <person name="Nakaoka H."/>
            <person name="Saichi N."/>
            <person name="Sanbonmatsu R."/>
            <person name="Sato Y."/>
            <person name="Shinso Y."/>
            <person name="Suzuki M."/>
            <person name="Takeda J."/>
            <person name="Tanino M."/>
            <person name="Todokoro F."/>
            <person name="Yamaguchi K."/>
            <person name="Yamamoto N."/>
            <person name="Yamasaki C."/>
            <person name="Imanishi T."/>
            <person name="Okido T."/>
            <person name="Tada M."/>
            <person name="Ikeo K."/>
            <person name="Tateno Y."/>
            <person name="Gojobori T."/>
            <person name="Lin Y.C."/>
            <person name="Wei F.J."/>
            <person name="Hsing Y.I."/>
            <person name="Zhao Q."/>
            <person name="Han B."/>
            <person name="Kramer M.R."/>
            <person name="McCombie R.W."/>
            <person name="Lonsdale D."/>
            <person name="O'Donovan C.C."/>
            <person name="Whitfield E.J."/>
            <person name="Apweiler R."/>
            <person name="Koyanagi K.O."/>
            <person name="Khurana J.P."/>
            <person name="Raghuvanshi S."/>
            <person name="Singh N.K."/>
            <person name="Tyagi A.K."/>
            <person name="Haberer G."/>
            <person name="Fujisawa M."/>
            <person name="Hosokawa S."/>
            <person name="Ito Y."/>
            <person name="Ikawa H."/>
            <person name="Shibata M."/>
            <person name="Yamamoto M."/>
            <person name="Bruskiewich R.M."/>
            <person name="Hoen D.R."/>
            <person name="Bureau TE."/>
            <person name="Namiki N."/>
            <person name="Ohyanagi H."/>
            <person name="Sakai Y."/>
            <person name="Nobushima S."/>
            <person name="Sakata K."/>
            <person name="Barrero R.A."/>
            <person name="Sato Y."/>
            <person name="Souvorov A."/>
            <person name="Smith-White B."/>
            <person name="Tatusova T."/>
            <person name="An S."/>
            <person name="An G."/>
            <person name="OOta S."/>
            <person name="Fuks G."/>
            <person name="Messing J."/>
            <person name="Christie K.R."/>
            <person name="Lieberherr D."/>
            <person name="Kim H."/>
            <person name="Zuccolo A."/>
            <person name="Wing R.A."/>
            <person name="Nobuta K."/>
            <person name="Green P.J."/>
            <person name="Lu C."/>
            <person name="Meyers BC."/>
            <person name="Chaparro C."/>
            <person name="Piegu B."/>
            <person name="Panaud O."/>
            <person name="Echeverria M."/>
        </authorList>
    </citation>
    <scope>NUCLEOTIDE SEQUENCE</scope>
</reference>
<evidence type="ECO:0000256" key="4">
    <source>
        <dbReference type="ARBA" id="ARBA00023242"/>
    </source>
</evidence>
<keyword evidence="3" id="KW-0804">Transcription</keyword>
<dbReference type="HOGENOM" id="CLU_016408_1_0_1"/>
<sequence length="776" mass="82293">MAAAADGLPPGVRFDPADDELVSRYLLRRLRKQPIPLHGVIHEADPLGAPPWMLLAAHGRGGDEAFFFAEARAKNVRGKRQKRTVEGGGFWQGQRVCIDGERLRVPGDGGGGEVGGELEIEWRKYMLSFFAEGERGSSGWVMHEYAITAPADLASSPIRLYRVRFSGHGKKRKREPERLGARVHDDDVDGGERAAPRRAVAETALFVQQSSAVDCAESADQSFSGVIEPVFHDLPDMMPEQADAGDTAETTAAVVNLTDAMTEQPVLPLAADGDDQSSYGVIDPAFRDLADLMVLPPVLAQQEPPLAPVAMVDLPPGNADCADHQSCSGVIDPAFRDLPDMTVLPPEQADTGGGAETTTAMVSLTDKLKYSSSMDGEAAPAWCDFDFPESTDEVLSYMNFTAGAHDNNDGSVGRAAPWRPVSEIAMFEQPSAVDLPPGDADCTESADQSFSGVIEPVFHDLPDMIREQADAGDTAETTAAVVNQNYSMALCDFDSGIDFTAGAHDSGMERATPWTPMSEAALFEQQGPPLAPAAVVDLPPGNADCADHQSSYGDMIVLPSEQAGAGGGAETTEALFDQPVPPLAADCANQGSYGVIDPVFRDLADLIVLPPEQADAMDGEAAPAWCDFDFPENIDEALSYVDFTAGAHADNDGGVSETAMFEQPGSPPQHDPLLMDADGADQSSSSGALIDTVFGDHAEPIVLPLEQADTGGGAAAAVKLMDKQKYSSSSMDGEEAPAWCDSDFPESIDEVLSYVDFSTDGASCDFSMDELFDLAD</sequence>
<dbReference type="SMR" id="A3BJF0"/>
<dbReference type="OrthoDB" id="10287033at2759"/>
<reference evidence="9" key="3">
    <citation type="journal article" date="2005" name="PLoS Biol.">
        <title>The genomes of Oryza sativa: a history of duplications.</title>
        <authorList>
            <person name="Yu J."/>
            <person name="Wang J."/>
            <person name="Lin W."/>
            <person name="Li S."/>
            <person name="Li H."/>
            <person name="Zhou J."/>
            <person name="Ni P."/>
            <person name="Dong W."/>
            <person name="Hu S."/>
            <person name="Zeng C."/>
            <person name="Zhang J."/>
            <person name="Zhang Y."/>
            <person name="Li R."/>
            <person name="Xu Z."/>
            <person name="Li S."/>
            <person name="Li X."/>
            <person name="Zheng H."/>
            <person name="Cong L."/>
            <person name="Lin L."/>
            <person name="Yin J."/>
            <person name="Geng J."/>
            <person name="Li G."/>
            <person name="Shi J."/>
            <person name="Liu J."/>
            <person name="Lv H."/>
            <person name="Li J."/>
            <person name="Wang J."/>
            <person name="Deng Y."/>
            <person name="Ran L."/>
            <person name="Shi X."/>
            <person name="Wang X."/>
            <person name="Wu Q."/>
            <person name="Li C."/>
            <person name="Ren X."/>
            <person name="Wang J."/>
            <person name="Wang X."/>
            <person name="Li D."/>
            <person name="Liu D."/>
            <person name="Zhang X."/>
            <person name="Ji Z."/>
            <person name="Zhao W."/>
            <person name="Sun Y."/>
            <person name="Zhang Z."/>
            <person name="Bao J."/>
            <person name="Han Y."/>
            <person name="Dong L."/>
            <person name="Ji J."/>
            <person name="Chen P."/>
            <person name="Wu S."/>
            <person name="Liu J."/>
            <person name="Xiao Y."/>
            <person name="Bu D."/>
            <person name="Tan J."/>
            <person name="Yang L."/>
            <person name="Ye C."/>
            <person name="Zhang J."/>
            <person name="Xu J."/>
            <person name="Zhou Y."/>
            <person name="Yu Y."/>
            <person name="Zhang B."/>
            <person name="Zhuang S."/>
            <person name="Wei H."/>
            <person name="Liu B."/>
            <person name="Lei M."/>
            <person name="Yu H."/>
            <person name="Li Y."/>
            <person name="Xu H."/>
            <person name="Wei S."/>
            <person name="He X."/>
            <person name="Fang L."/>
            <person name="Zhang Z."/>
            <person name="Zhang Y."/>
            <person name="Huang X."/>
            <person name="Su Z."/>
            <person name="Tong W."/>
            <person name="Li J."/>
            <person name="Tong Z."/>
            <person name="Li S."/>
            <person name="Ye J."/>
            <person name="Wang L."/>
            <person name="Fang L."/>
            <person name="Lei T."/>
            <person name="Chen C."/>
            <person name="Chen H."/>
            <person name="Xu Z."/>
            <person name="Li H."/>
            <person name="Huang H."/>
            <person name="Zhang F."/>
            <person name="Xu H."/>
            <person name="Li N."/>
            <person name="Zhao C."/>
            <person name="Li S."/>
            <person name="Dong L."/>
            <person name="Huang Y."/>
            <person name="Li L."/>
            <person name="Xi Y."/>
            <person name="Qi Q."/>
            <person name="Li W."/>
            <person name="Zhang B."/>
            <person name="Hu W."/>
            <person name="Zhang Y."/>
            <person name="Tian X."/>
            <person name="Jiao Y."/>
            <person name="Liang X."/>
            <person name="Jin J."/>
            <person name="Gao L."/>
            <person name="Zheng W."/>
            <person name="Hao B."/>
            <person name="Liu S."/>
            <person name="Wang W."/>
            <person name="Yuan L."/>
            <person name="Cao M."/>
            <person name="McDermott J."/>
            <person name="Samudrala R."/>
            <person name="Wang J."/>
            <person name="Wong G.K."/>
            <person name="Yang H."/>
        </authorList>
    </citation>
    <scope>NUCLEOTIDE SEQUENCE [LARGE SCALE GENOMIC DNA]</scope>
</reference>
<keyword evidence="1" id="KW-0805">Transcription regulation</keyword>
<proteinExistence type="predicted"/>
<evidence type="ECO:0000256" key="3">
    <source>
        <dbReference type="ARBA" id="ARBA00023163"/>
    </source>
</evidence>
<protein>
    <submittedName>
        <fullName evidence="8">Os07g0456900 protein</fullName>
    </submittedName>
</protein>
<reference evidence="8" key="9">
    <citation type="submission" date="2012-08" db="EMBL/GenBank/DDBJ databases">
        <title>Oryza sativa nipponbare(GA3) genomic DNA, chromosome 7.</title>
        <authorList>
            <consortium name="IRGSP(International Rice Genome Sequencing Project)"/>
        </authorList>
    </citation>
    <scope>NUCLEOTIDE SEQUENCE</scope>
</reference>
<gene>
    <name evidence="8" type="ordered locus">Os07g0456900</name>
    <name evidence="9" type="ORF">OsJ_24126</name>
    <name evidence="7" type="ORF">OSJNBa0027N13.123</name>
</gene>
<dbReference type="Gene3D" id="2.170.150.80">
    <property type="entry name" value="NAC domain"/>
    <property type="match status" value="1"/>
</dbReference>
<dbReference type="InterPro" id="IPR003441">
    <property type="entry name" value="NAC-dom"/>
</dbReference>
<evidence type="ECO:0000313" key="10">
    <source>
        <dbReference type="Proteomes" id="UP000000763"/>
    </source>
</evidence>
<dbReference type="OMA" id="CDFSMDE"/>
<dbReference type="Gramene" id="Os07t0456900-01">
    <property type="protein sequence ID" value="Os07t0456900-01"/>
    <property type="gene ID" value="Os07g0456900"/>
</dbReference>
<organism evidence="8 10">
    <name type="scientific">Oryza sativa subsp. japonica</name>
    <name type="common">Rice</name>
    <dbReference type="NCBI Taxonomy" id="39947"/>
    <lineage>
        <taxon>Eukaryota</taxon>
        <taxon>Viridiplantae</taxon>
        <taxon>Streptophyta</taxon>
        <taxon>Embryophyta</taxon>
        <taxon>Tracheophyta</taxon>
        <taxon>Spermatophyta</taxon>
        <taxon>Magnoliopsida</taxon>
        <taxon>Liliopsida</taxon>
        <taxon>Poales</taxon>
        <taxon>Poaceae</taxon>
        <taxon>BOP clade</taxon>
        <taxon>Oryzoideae</taxon>
        <taxon>Oryzeae</taxon>
        <taxon>Oryzinae</taxon>
        <taxon>Oryza</taxon>
        <taxon>Oryza sativa</taxon>
    </lineage>
</organism>
<evidence type="ECO:0000313" key="8">
    <source>
        <dbReference type="EMBL" id="BAF21476.1"/>
    </source>
</evidence>
<dbReference type="EMBL" id="AP008213">
    <property type="protein sequence ID" value="BAF21476.1"/>
    <property type="molecule type" value="Genomic_DNA"/>
</dbReference>
<evidence type="ECO:0000313" key="7">
    <source>
        <dbReference type="EMBL" id="BAC57376.1"/>
    </source>
</evidence>
<dbReference type="Proteomes" id="UP000007752">
    <property type="component" value="Chromosome 7"/>
</dbReference>
<dbReference type="GO" id="GO:0006355">
    <property type="term" value="P:regulation of DNA-templated transcription"/>
    <property type="evidence" value="ECO:0007669"/>
    <property type="project" value="InterPro"/>
</dbReference>
<evidence type="ECO:0000313" key="9">
    <source>
        <dbReference type="EMBL" id="EAZ39689.1"/>
    </source>
</evidence>
<dbReference type="EMBL" id="AP005641">
    <property type="protein sequence ID" value="BAC57376.1"/>
    <property type="molecule type" value="Genomic_DNA"/>
</dbReference>
<dbReference type="Pfam" id="PF02365">
    <property type="entry name" value="NAM"/>
    <property type="match status" value="1"/>
</dbReference>
<dbReference type="InterPro" id="IPR036093">
    <property type="entry name" value="NAC_dom_sf"/>
</dbReference>
<evidence type="ECO:0000259" key="6">
    <source>
        <dbReference type="PROSITE" id="PS51005"/>
    </source>
</evidence>
<reference evidence="9" key="8">
    <citation type="submission" date="2008-12" db="EMBL/GenBank/DDBJ databases">
        <title>Improved gene annotation of the rice (Oryza sativa) genomes.</title>
        <authorList>
            <person name="Wang J."/>
            <person name="Li R."/>
            <person name="Fan W."/>
            <person name="Huang Q."/>
            <person name="Zhang J."/>
            <person name="Zhou Y."/>
            <person name="Hu Y."/>
            <person name="Zi S."/>
            <person name="Li J."/>
            <person name="Ni P."/>
            <person name="Zheng H."/>
            <person name="Zhang Y."/>
            <person name="Zhao M."/>
            <person name="Hao Q."/>
            <person name="McDermott J."/>
            <person name="Samudrala R."/>
            <person name="Kristiansen K."/>
            <person name="Wong G.K.-S."/>
        </authorList>
    </citation>
    <scope>NUCLEOTIDE SEQUENCE</scope>
</reference>
<feature type="compositionally biased region" description="Basic and acidic residues" evidence="5">
    <location>
        <begin position="174"/>
        <end position="193"/>
    </location>
</feature>
<dbReference type="EMBL" id="CM000144">
    <property type="protein sequence ID" value="EAZ39689.1"/>
    <property type="molecule type" value="Genomic_DNA"/>
</dbReference>
<reference evidence="7" key="1">
    <citation type="submission" date="2002-08" db="EMBL/GenBank/DDBJ databases">
        <title>Oryza sativa nipponbare(GA3) genomic DNA, chromosome 7, BAC clone:OSJNBa0027N13.</title>
        <authorList>
            <person name="Sasaki T."/>
            <person name="Matsumoto T."/>
            <person name="Katayose Y."/>
        </authorList>
    </citation>
    <scope>NUCLEOTIDE SEQUENCE</scope>
</reference>
<feature type="domain" description="NAC" evidence="6">
    <location>
        <begin position="8"/>
        <end position="166"/>
    </location>
</feature>
<reference evidence="8" key="4">
    <citation type="journal article" date="2006" name="Nucleic Acids Res.">
        <title>The Rice Annotation Project Database (RAP-DB): hub for Oryza sativa ssp. japonica genome information.</title>
        <authorList>
            <person name="Ohyanagi H."/>
            <person name="Tanaka T."/>
            <person name="Sakai H."/>
            <person name="Shigemoto Y."/>
            <person name="Yamaguchi K."/>
            <person name="Habara T."/>
            <person name="Fujii Y."/>
            <person name="Antonio B.A."/>
            <person name="Nagamura Y."/>
            <person name="Imanishi T."/>
            <person name="Ikeo K."/>
            <person name="Itoh T."/>
            <person name="Gojobori T."/>
            <person name="Sasaki T."/>
        </authorList>
    </citation>
    <scope>NUCLEOTIDE SEQUENCE</scope>
</reference>
<name>A3BJF0_ORYSJ</name>
<reference evidence="8" key="5">
    <citation type="journal article" date="2007" name="Genome Res.">
        <title>Curated Genome Annotation of Oryza sativa ssp. japonica and Comparative Genome Analysis with Arabidopsis thaliana.</title>
        <authorList>
            <consortium name="The Rice Annotation Project (RAP)"/>
            <person name="Itoh T."/>
            <person name="Tanaka T."/>
            <person name="Barrero R.A."/>
            <person name="Yamasaki C."/>
            <person name="Fujii Y."/>
            <person name="Hilton P.B."/>
            <person name="Antonio B.A."/>
            <person name="Aono H."/>
            <person name="Apweiler R."/>
            <person name="Bruskiewich R."/>
            <person name="Bureau T."/>
            <person name="Burr F."/>
            <person name="Costa de Oliveira A."/>
            <person name="Fuks G."/>
            <person name="Habara T."/>
            <person name="Haberer G."/>
            <person name="Han B."/>
            <person name="Harada E."/>
            <person name="Hiraki A.T."/>
            <person name="Hirochika H."/>
            <person name="Hoen D."/>
            <person name="Hokari H."/>
            <person name="Hosokawa S."/>
            <person name="Hsing Y."/>
            <person name="Ikawa H."/>
            <person name="Ikeo K."/>
            <person name="Imanishi T."/>
            <person name="Ito Y."/>
            <person name="Jaiswal P."/>
            <person name="Kanno M."/>
            <person name="Kawahara Y."/>
            <person name="Kawamura T."/>
            <person name="Kawashima H."/>
            <person name="Khurana J.P."/>
            <person name="Kikuchi S."/>
            <person name="Komatsu S."/>
            <person name="Koyanagi K.O."/>
            <person name="Kubooka H."/>
            <person name="Lieberherr D."/>
            <person name="Lin Y.C."/>
            <person name="Lonsdale D."/>
            <person name="Matsumoto T."/>
            <person name="Matsuya A."/>
            <person name="McCombie W.R."/>
            <person name="Messing J."/>
            <person name="Miyao A."/>
            <person name="Mulder N."/>
            <person name="Nagamura Y."/>
            <person name="Nam J."/>
            <person name="Namiki N."/>
            <person name="Numa H."/>
            <person name="Nurimoto S."/>
            <person name="O'donovan C."/>
            <person name="Ohyanagi H."/>
            <person name="Okido T."/>
            <person name="Oota S."/>
            <person name="Osato N."/>
            <person name="Palmer L.E."/>
            <person name="Quetier F."/>
            <person name="Raghuvanshi S."/>
            <person name="Saichi N."/>
            <person name="Sakai H."/>
            <person name="Sakai Y."/>
            <person name="Sakata K."/>
            <person name="Sakurai T."/>
            <person name="Sato F."/>
            <person name="Sato Y."/>
            <person name="Schoof H."/>
            <person name="Seki M."/>
            <person name="Shibata M."/>
            <person name="Shimizu Y."/>
            <person name="Shinozaki K."/>
            <person name="Shinso Y."/>
            <person name="Singh N.K."/>
            <person name="Smith-White B."/>
            <person name="Takeda J."/>
            <person name="Tanino M."/>
            <person name="Tatusova T."/>
            <person name="Thongjuea S."/>
            <person name="Todokoro F."/>
            <person name="Tsugane M."/>
            <person name="Tyagi A.K."/>
            <person name="Vanavichit A."/>
            <person name="Wang A."/>
            <person name="Wing R.A."/>
            <person name="Yamaguchi K."/>
            <person name="Yamamoto M."/>
            <person name="Yamamoto N."/>
            <person name="Yu Y."/>
            <person name="Zhang H."/>
            <person name="Zhao Q."/>
            <person name="Higo K."/>
            <person name="Burr B."/>
            <person name="Gojobori T."/>
            <person name="Sasaki T."/>
        </authorList>
    </citation>
    <scope>NUCLEOTIDE SEQUENCE</scope>
</reference>
<dbReference type="PANTHER" id="PTHR31719">
    <property type="entry name" value="NAC TRANSCRIPTION FACTOR 56"/>
    <property type="match status" value="1"/>
</dbReference>
<dbReference type="KEGG" id="osa:4343147"/>
<accession>A3BJF0</accession>
<evidence type="ECO:0000256" key="2">
    <source>
        <dbReference type="ARBA" id="ARBA00023125"/>
    </source>
</evidence>
<dbReference type="AlphaFoldDB" id="A3BJF0"/>
<evidence type="ECO:0000256" key="5">
    <source>
        <dbReference type="SAM" id="MobiDB-lite"/>
    </source>
</evidence>
<dbReference type="PANTHER" id="PTHR31719:SF88">
    <property type="entry name" value="OS07G0272700 PROTEIN"/>
    <property type="match status" value="1"/>
</dbReference>
<keyword evidence="4" id="KW-0539">Nucleus</keyword>
<dbReference type="KEGG" id="dosa:Os07g0456900"/>
<feature type="region of interest" description="Disordered" evidence="5">
    <location>
        <begin position="171"/>
        <end position="193"/>
    </location>
</feature>
<reference evidence="8" key="10">
    <citation type="submission" date="2012-08" db="EMBL/GenBank/DDBJ databases">
        <title>The Second Rice Annotation Project Meeting (RAP2).</title>
        <authorList>
            <consortium name="The Rice Annotation Project (RAP)"/>
        </authorList>
    </citation>
    <scope>NUCLEOTIDE SEQUENCE</scope>
</reference>
<evidence type="ECO:0000256" key="1">
    <source>
        <dbReference type="ARBA" id="ARBA00023015"/>
    </source>
</evidence>
<keyword evidence="2" id="KW-0238">DNA-binding</keyword>
<reference evidence="10" key="7">
    <citation type="journal article" date="2008" name="Nucleic Acids Res.">
        <title>The rice annotation project database (RAP-DB): 2008 update.</title>
        <authorList>
            <consortium name="The rice annotation project (RAP)"/>
        </authorList>
    </citation>
    <scope>GENOME REANNOTATION</scope>
    <source>
        <strain evidence="10">cv. Nipponbare</strain>
    </source>
</reference>
<dbReference type="Proteomes" id="UP000000763">
    <property type="component" value="Chromosome 7"/>
</dbReference>
<dbReference type="PROSITE" id="PS51005">
    <property type="entry name" value="NAC"/>
    <property type="match status" value="1"/>
</dbReference>
<reference evidence="8 10" key="2">
    <citation type="journal article" date="2005" name="Nature">
        <title>The map-based sequence of the rice genome.</title>
        <authorList>
            <consortium name="International rice genome sequencing project (IRGSP)"/>
            <person name="Matsumoto T."/>
            <person name="Wu J."/>
            <person name="Kanamori H."/>
            <person name="Katayose Y."/>
            <person name="Fujisawa M."/>
            <person name="Namiki N."/>
            <person name="Mizuno H."/>
            <person name="Yamamoto K."/>
            <person name="Antonio B.A."/>
            <person name="Baba T."/>
            <person name="Sakata K."/>
            <person name="Nagamura Y."/>
            <person name="Aoki H."/>
            <person name="Arikawa K."/>
            <person name="Arita K."/>
            <person name="Bito T."/>
            <person name="Chiden Y."/>
            <person name="Fujitsuka N."/>
            <person name="Fukunaka R."/>
            <person name="Hamada M."/>
            <person name="Harada C."/>
            <person name="Hayashi A."/>
            <person name="Hijishita S."/>
            <person name="Honda M."/>
            <person name="Hosokawa S."/>
            <person name="Ichikawa Y."/>
            <person name="Idonuma A."/>
            <person name="Iijima M."/>
            <person name="Ikeda M."/>
            <person name="Ikeno M."/>
            <person name="Ito K."/>
            <person name="Ito S."/>
            <person name="Ito T."/>
            <person name="Ito Y."/>
            <person name="Ito Y."/>
            <person name="Iwabuchi A."/>
            <person name="Kamiya K."/>
            <person name="Karasawa W."/>
            <person name="Kurita K."/>
            <person name="Katagiri S."/>
            <person name="Kikuta A."/>
            <person name="Kobayashi H."/>
            <person name="Kobayashi N."/>
            <person name="Machita K."/>
            <person name="Maehara T."/>
            <person name="Masukawa M."/>
            <person name="Mizubayashi T."/>
            <person name="Mukai Y."/>
            <person name="Nagasaki H."/>
            <person name="Nagata Y."/>
            <person name="Naito S."/>
            <person name="Nakashima M."/>
            <person name="Nakama Y."/>
            <person name="Nakamichi Y."/>
            <person name="Nakamura M."/>
            <person name="Meguro A."/>
            <person name="Negishi M."/>
            <person name="Ohta I."/>
            <person name="Ohta T."/>
            <person name="Okamoto M."/>
            <person name="Ono N."/>
            <person name="Saji S."/>
            <person name="Sakaguchi M."/>
            <person name="Sakai K."/>
            <person name="Shibata M."/>
            <person name="Shimokawa T."/>
            <person name="Song J."/>
            <person name="Takazaki Y."/>
            <person name="Terasawa K."/>
            <person name="Tsugane M."/>
            <person name="Tsuji K."/>
            <person name="Ueda S."/>
            <person name="Waki K."/>
            <person name="Yamagata H."/>
            <person name="Yamamoto M."/>
            <person name="Yamamoto S."/>
            <person name="Yamane H."/>
            <person name="Yoshiki S."/>
            <person name="Yoshihara R."/>
            <person name="Yukawa K."/>
            <person name="Zhong H."/>
            <person name="Yano M."/>
            <person name="Yuan Q."/>
            <person name="Ouyang S."/>
            <person name="Liu J."/>
            <person name="Jones K.M."/>
            <person name="Gansberger K."/>
            <person name="Moffat K."/>
            <person name="Hill J."/>
            <person name="Bera J."/>
            <person name="Fadrosh D."/>
            <person name="Jin S."/>
            <person name="Johri S."/>
            <person name="Kim M."/>
            <person name="Overton L."/>
            <person name="Reardon M."/>
            <person name="Tsitrin T."/>
            <person name="Vuong H."/>
            <person name="Weaver B."/>
            <person name="Ciecko A."/>
            <person name="Tallon L."/>
            <person name="Jackson J."/>
            <person name="Pai G."/>
            <person name="Aken S.V."/>
            <person name="Utterback T."/>
            <person name="Reidmuller S."/>
            <person name="Feldblyum T."/>
            <person name="Hsiao J."/>
            <person name="Zismann V."/>
            <person name="Iobst S."/>
            <person name="de Vazeille A.R."/>
            <person name="Buell C.R."/>
            <person name="Ying K."/>
            <person name="Li Y."/>
            <person name="Lu T."/>
            <person name="Huang Y."/>
            <person name="Zhao Q."/>
            <person name="Feng Q."/>
            <person name="Zhang L."/>
            <person name="Zhu J."/>
            <person name="Weng Q."/>
            <person name="Mu J."/>
            <person name="Lu Y."/>
            <person name="Fan D."/>
            <person name="Liu Y."/>
            <person name="Guan J."/>
            <person name="Zhang Y."/>
            <person name="Yu S."/>
            <person name="Liu X."/>
            <person name="Zhang Y."/>
            <person name="Hong G."/>
            <person name="Han B."/>
            <person name="Choisne N."/>
            <person name="Demange N."/>
            <person name="Orjeda G."/>
            <person name="Samain S."/>
            <person name="Cattolico L."/>
            <person name="Pelletier E."/>
            <person name="Couloux A."/>
            <person name="Segurens B."/>
            <person name="Wincker P."/>
            <person name="D'Hont A."/>
            <person name="Scarpelli C."/>
            <person name="Weissenbach J."/>
            <person name="Salanoubat M."/>
            <person name="Quetier F."/>
            <person name="Yu Y."/>
            <person name="Kim H.R."/>
            <person name="Rambo T."/>
            <person name="Currie J."/>
            <person name="Collura K."/>
            <person name="Luo M."/>
            <person name="Yang T."/>
            <person name="Ammiraju J.S.S."/>
            <person name="Engler F."/>
            <person name="Soderlund C."/>
            <person name="Wing R.A."/>
            <person name="Palmer L.E."/>
            <person name="de la Bastide M."/>
            <person name="Spiegel L."/>
            <person name="Nascimento L."/>
            <person name="Zutavern T."/>
            <person name="O'Shaughnessy A."/>
            <person name="Dike S."/>
            <person name="Dedhia N."/>
            <person name="Preston R."/>
            <person name="Balija V."/>
            <person name="McCombie W.R."/>
            <person name="Chow T."/>
            <person name="Chen H."/>
            <person name="Chung M."/>
            <person name="Chen C."/>
            <person name="Shaw J."/>
            <person name="Wu H."/>
            <person name="Hsiao K."/>
            <person name="Chao Y."/>
            <person name="Chu M."/>
            <person name="Cheng C."/>
            <person name="Hour A."/>
            <person name="Lee P."/>
            <person name="Lin S."/>
            <person name="Lin Y."/>
            <person name="Liou J."/>
            <person name="Liu S."/>
            <person name="Hsing Y."/>
            <person name="Raghuvanshi S."/>
            <person name="Mohanty A."/>
            <person name="Bharti A.K."/>
            <person name="Gaur A."/>
            <person name="Gupta V."/>
            <person name="Kumar D."/>
            <person name="Ravi V."/>
            <person name="Vij S."/>
            <person name="Kapur A."/>
            <person name="Khurana P."/>
            <person name="Khurana P."/>
            <person name="Khurana J.P."/>
            <person name="Tyagi A.K."/>
            <person name="Gaikwad K."/>
            <person name="Singh A."/>
            <person name="Dalal V."/>
            <person name="Srivastava S."/>
            <person name="Dixit A."/>
            <person name="Pal A.K."/>
            <person name="Ghazi I.A."/>
            <person name="Yadav M."/>
            <person name="Pandit A."/>
            <person name="Bhargava A."/>
            <person name="Sureshbabu K."/>
            <person name="Batra K."/>
            <person name="Sharma T.R."/>
            <person name="Mohapatra T."/>
            <person name="Singh N.K."/>
            <person name="Messing J."/>
            <person name="Nelson A.B."/>
            <person name="Fuks G."/>
            <person name="Kavchok S."/>
            <person name="Keizer G."/>
            <person name="Linton E."/>
            <person name="Llaca V."/>
            <person name="Song R."/>
            <person name="Tanyolac B."/>
            <person name="Young S."/>
            <person name="Ho-Il K."/>
            <person name="Hahn J.H."/>
            <person name="Sangsakoo G."/>
            <person name="Vanavichit A."/>
            <person name="de Mattos Luiz.A.T."/>
            <person name="Zimmer P.D."/>
            <person name="Malone G."/>
            <person name="Dellagostin O."/>
            <person name="de Oliveira A.C."/>
            <person name="Bevan M."/>
            <person name="Bancroft I."/>
            <person name="Minx P."/>
            <person name="Cordum H."/>
            <person name="Wilson R."/>
            <person name="Cheng Z."/>
            <person name="Jin W."/>
            <person name="Jiang J."/>
            <person name="Leong S.A."/>
            <person name="Iwama H."/>
            <person name="Gojobori T."/>
            <person name="Itoh T."/>
            <person name="Niimura Y."/>
            <person name="Fujii Y."/>
            <person name="Habara T."/>
            <person name="Sakai H."/>
            <person name="Sato Y."/>
            <person name="Wilson G."/>
            <person name="Kumar K."/>
            <person name="McCouch S."/>
            <person name="Juretic N."/>
            <person name="Hoen D."/>
            <person name="Wright S."/>
            <person name="Bruskiewich R."/>
            <person name="Bureau T."/>
            <person name="Miyao A."/>
            <person name="Hirochika H."/>
            <person name="Nishikawa T."/>
            <person name="Kadowaki K."/>
            <person name="Sugiura M."/>
            <person name="Burr B."/>
            <person name="Sasaki T."/>
        </authorList>
    </citation>
    <scope>NUCLEOTIDE SEQUENCE [LARGE SCALE GENOMIC DNA]</scope>
    <source>
        <strain evidence="10">cv. Nipponbare</strain>
    </source>
</reference>
<dbReference type="GO" id="GO:0003677">
    <property type="term" value="F:DNA binding"/>
    <property type="evidence" value="ECO:0007669"/>
    <property type="project" value="UniProtKB-KW"/>
</dbReference>